<proteinExistence type="predicted"/>
<dbReference type="PROSITE" id="PS50292">
    <property type="entry name" value="PEROXIDASE_3"/>
    <property type="match status" value="1"/>
</dbReference>
<name>A0AAN5HX73_9BILA</name>
<dbReference type="GO" id="GO:0006979">
    <property type="term" value="P:response to oxidative stress"/>
    <property type="evidence" value="ECO:0007669"/>
    <property type="project" value="InterPro"/>
</dbReference>
<dbReference type="GO" id="GO:0005615">
    <property type="term" value="C:extracellular space"/>
    <property type="evidence" value="ECO:0007669"/>
    <property type="project" value="TreeGrafter"/>
</dbReference>
<dbReference type="AlphaFoldDB" id="A0AAN5HX73"/>
<dbReference type="Proteomes" id="UP001328107">
    <property type="component" value="Unassembled WGS sequence"/>
</dbReference>
<keyword evidence="1" id="KW-0560">Oxidoreductase</keyword>
<dbReference type="GO" id="GO:0020037">
    <property type="term" value="F:heme binding"/>
    <property type="evidence" value="ECO:0007669"/>
    <property type="project" value="InterPro"/>
</dbReference>
<reference evidence="3" key="1">
    <citation type="submission" date="2022-10" db="EMBL/GenBank/DDBJ databases">
        <title>Genome assembly of Pristionchus species.</title>
        <authorList>
            <person name="Yoshida K."/>
            <person name="Sommer R.J."/>
        </authorList>
    </citation>
    <scope>NUCLEOTIDE SEQUENCE [LARGE SCALE GENOMIC DNA]</scope>
    <source>
        <strain evidence="3">RS5460</strain>
    </source>
</reference>
<keyword evidence="3" id="KW-1185">Reference proteome</keyword>
<keyword evidence="1" id="KW-0575">Peroxidase</keyword>
<feature type="non-terminal residue" evidence="2">
    <location>
        <position position="1"/>
    </location>
</feature>
<dbReference type="EMBL" id="BTRK01000004">
    <property type="protein sequence ID" value="GMR44579.1"/>
    <property type="molecule type" value="Genomic_DNA"/>
</dbReference>
<gene>
    <name evidence="2" type="ORF">PMAYCL1PPCAC_14774</name>
</gene>
<dbReference type="PANTHER" id="PTHR11475:SF140">
    <property type="entry name" value="PEROXIDASIN HOMOLOG PXN-2"/>
    <property type="match status" value="1"/>
</dbReference>
<organism evidence="2 3">
    <name type="scientific">Pristionchus mayeri</name>
    <dbReference type="NCBI Taxonomy" id="1317129"/>
    <lineage>
        <taxon>Eukaryota</taxon>
        <taxon>Metazoa</taxon>
        <taxon>Ecdysozoa</taxon>
        <taxon>Nematoda</taxon>
        <taxon>Chromadorea</taxon>
        <taxon>Rhabditida</taxon>
        <taxon>Rhabditina</taxon>
        <taxon>Diplogasteromorpha</taxon>
        <taxon>Diplogasteroidea</taxon>
        <taxon>Neodiplogasteridae</taxon>
        <taxon>Pristionchus</taxon>
    </lineage>
</organism>
<dbReference type="Pfam" id="PF03098">
    <property type="entry name" value="An_peroxidase"/>
    <property type="match status" value="1"/>
</dbReference>
<accession>A0AAN5HX73</accession>
<dbReference type="InterPro" id="IPR010255">
    <property type="entry name" value="Haem_peroxidase_sf"/>
</dbReference>
<dbReference type="InterPro" id="IPR019791">
    <property type="entry name" value="Haem_peroxidase_animal"/>
</dbReference>
<evidence type="ECO:0000313" key="3">
    <source>
        <dbReference type="Proteomes" id="UP001328107"/>
    </source>
</evidence>
<dbReference type="Gene3D" id="1.10.640.10">
    <property type="entry name" value="Haem peroxidase domain superfamily, animal type"/>
    <property type="match status" value="1"/>
</dbReference>
<protein>
    <submittedName>
        <fullName evidence="2">Uncharacterized protein</fullName>
    </submittedName>
</protein>
<evidence type="ECO:0000313" key="2">
    <source>
        <dbReference type="EMBL" id="GMR44579.1"/>
    </source>
</evidence>
<evidence type="ECO:0000256" key="1">
    <source>
        <dbReference type="ARBA" id="ARBA00022559"/>
    </source>
</evidence>
<dbReference type="SUPFAM" id="SSF48113">
    <property type="entry name" value="Heme-dependent peroxidases"/>
    <property type="match status" value="1"/>
</dbReference>
<dbReference type="GO" id="GO:0004601">
    <property type="term" value="F:peroxidase activity"/>
    <property type="evidence" value="ECO:0007669"/>
    <property type="project" value="UniProtKB-KW"/>
</dbReference>
<dbReference type="PANTHER" id="PTHR11475">
    <property type="entry name" value="OXIDASE/PEROXIDASE"/>
    <property type="match status" value="1"/>
</dbReference>
<dbReference type="InterPro" id="IPR037120">
    <property type="entry name" value="Haem_peroxidase_sf_animal"/>
</dbReference>
<sequence>LDPLLRGLFASPLKMPKPSQLLNTELTEKLFNRNVDIALDLASLNIQRSRDHGLPAYVEYRGFCNLSVPTTWTEMEDIVKDADVVSKMRNVYGHPANIDIWVGGITERRHSEGLVGPTFACIIA</sequence>
<comment type="caution">
    <text evidence="2">The sequence shown here is derived from an EMBL/GenBank/DDBJ whole genome shotgun (WGS) entry which is preliminary data.</text>
</comment>
<feature type="non-terminal residue" evidence="2">
    <location>
        <position position="124"/>
    </location>
</feature>